<keyword evidence="1" id="KW-0812">Transmembrane</keyword>
<keyword evidence="3" id="KW-1185">Reference proteome</keyword>
<evidence type="ECO:0000313" key="2">
    <source>
        <dbReference type="EMBL" id="KZT18310.1"/>
    </source>
</evidence>
<accession>A0A165MGM6</accession>
<gene>
    <name evidence="2" type="ORF">NEOLEDRAFT_1143536</name>
</gene>
<keyword evidence="1" id="KW-0472">Membrane</keyword>
<evidence type="ECO:0000256" key="1">
    <source>
        <dbReference type="SAM" id="Phobius"/>
    </source>
</evidence>
<evidence type="ECO:0000313" key="3">
    <source>
        <dbReference type="Proteomes" id="UP000076761"/>
    </source>
</evidence>
<dbReference type="Proteomes" id="UP000076761">
    <property type="component" value="Unassembled WGS sequence"/>
</dbReference>
<organism evidence="2 3">
    <name type="scientific">Neolentinus lepideus HHB14362 ss-1</name>
    <dbReference type="NCBI Taxonomy" id="1314782"/>
    <lineage>
        <taxon>Eukaryota</taxon>
        <taxon>Fungi</taxon>
        <taxon>Dikarya</taxon>
        <taxon>Basidiomycota</taxon>
        <taxon>Agaricomycotina</taxon>
        <taxon>Agaricomycetes</taxon>
        <taxon>Gloeophyllales</taxon>
        <taxon>Gloeophyllaceae</taxon>
        <taxon>Neolentinus</taxon>
    </lineage>
</organism>
<dbReference type="InParanoid" id="A0A165MGM6"/>
<dbReference type="EMBL" id="KV425690">
    <property type="protein sequence ID" value="KZT18310.1"/>
    <property type="molecule type" value="Genomic_DNA"/>
</dbReference>
<feature type="transmembrane region" description="Helical" evidence="1">
    <location>
        <begin position="47"/>
        <end position="68"/>
    </location>
</feature>
<protein>
    <submittedName>
        <fullName evidence="2">Uncharacterized protein</fullName>
    </submittedName>
</protein>
<sequence>MAAKTSALDICGLARTVVAVSVYFSTGLVDTVDAWTFRTLTTGMRPVYILIVSYVSTGATSTSFPLVSRITLWFLDDGLPLSLIRLAFGAWIVRTLLGLVLCIILVNQALWLSEEDFP</sequence>
<feature type="transmembrane region" description="Helical" evidence="1">
    <location>
        <begin position="88"/>
        <end position="112"/>
    </location>
</feature>
<proteinExistence type="predicted"/>
<name>A0A165MGM6_9AGAM</name>
<reference evidence="2 3" key="1">
    <citation type="journal article" date="2016" name="Mol. Biol. Evol.">
        <title>Comparative Genomics of Early-Diverging Mushroom-Forming Fungi Provides Insights into the Origins of Lignocellulose Decay Capabilities.</title>
        <authorList>
            <person name="Nagy L.G."/>
            <person name="Riley R."/>
            <person name="Tritt A."/>
            <person name="Adam C."/>
            <person name="Daum C."/>
            <person name="Floudas D."/>
            <person name="Sun H."/>
            <person name="Yadav J.S."/>
            <person name="Pangilinan J."/>
            <person name="Larsson K.H."/>
            <person name="Matsuura K."/>
            <person name="Barry K."/>
            <person name="Labutti K."/>
            <person name="Kuo R."/>
            <person name="Ohm R.A."/>
            <person name="Bhattacharya S.S."/>
            <person name="Shirouzu T."/>
            <person name="Yoshinaga Y."/>
            <person name="Martin F.M."/>
            <person name="Grigoriev I.V."/>
            <person name="Hibbett D.S."/>
        </authorList>
    </citation>
    <scope>NUCLEOTIDE SEQUENCE [LARGE SCALE GENOMIC DNA]</scope>
    <source>
        <strain evidence="2 3">HHB14362 ss-1</strain>
    </source>
</reference>
<keyword evidence="1" id="KW-1133">Transmembrane helix</keyword>
<dbReference type="AlphaFoldDB" id="A0A165MGM6"/>